<dbReference type="Gene3D" id="1.10.287.70">
    <property type="match status" value="3"/>
</dbReference>
<dbReference type="GO" id="GO:0015271">
    <property type="term" value="F:outward rectifier potassium channel activity"/>
    <property type="evidence" value="ECO:0007669"/>
    <property type="project" value="TreeGrafter"/>
</dbReference>
<protein>
    <submittedName>
        <fullName evidence="12">Voltage-gated potassium channel</fullName>
    </submittedName>
</protein>
<keyword evidence="7 8" id="KW-0407">Ion channel</keyword>
<keyword evidence="5 8" id="KW-0406">Ion transport</keyword>
<name>A0A1Y2FRE0_9FUNG</name>
<dbReference type="EMBL" id="MCOG01000002">
    <property type="protein sequence ID" value="ORY86571.1"/>
    <property type="molecule type" value="Genomic_DNA"/>
</dbReference>
<keyword evidence="2 8" id="KW-0813">Transport</keyword>
<evidence type="ECO:0000256" key="6">
    <source>
        <dbReference type="ARBA" id="ARBA00023136"/>
    </source>
</evidence>
<accession>A0A1Y2FRE0</accession>
<dbReference type="InterPro" id="IPR003280">
    <property type="entry name" value="2pore_dom_K_chnl"/>
</dbReference>
<evidence type="ECO:0000256" key="4">
    <source>
        <dbReference type="ARBA" id="ARBA00022989"/>
    </source>
</evidence>
<dbReference type="OrthoDB" id="297496at2759"/>
<dbReference type="GO" id="GO:0022841">
    <property type="term" value="F:potassium ion leak channel activity"/>
    <property type="evidence" value="ECO:0007669"/>
    <property type="project" value="TreeGrafter"/>
</dbReference>
<feature type="transmembrane region" description="Helical" evidence="10">
    <location>
        <begin position="257"/>
        <end position="281"/>
    </location>
</feature>
<sequence>MATEIDILNSNVNEQNNYNSINDNQEDLIHNYNDVDNTNINNHVLPNSMSISKSREKRMTKLLIVGLILPLSVLLNIQSSEIPAWYKKETKEPVYFPSTVICIRILGQIAGTIAAIALLLKSVHIGSSFRILKWRFYKKHRGVIMIISASIQSGEVSYFTLSSIILSFLSVVLLSKDANKRNRIFRQSGQKPKNRLSYMQRQLIVLEIVAIFYLIIGGLIYSKLEGWTFNDAVYFSIITLMTCGTGDYSPTTLIGRIILIIYAIPGILITAYTVYSIYSVISEIIYAKVYKDFTRFINISNDIFFQSLLKHDQTKVNSNDNLNDNQNLLNLSSGNENINRKENIISSTSDNNKSSEIKNNPRYITFDTITDSSLCEEPSSFSDKEDYNNNTSFLNSNGYLNEIGTNTNLNRPKTFMITRRNTFDINQKNVQGMQLYSHSDEALEIDTEKVLKQTRDLNFRQLKLSLGVLIFIIILFSSIYSWIEHWTFFNAVYFCFVNLCTIGYGDIVPKTIYGKSIYIFFIYLAVPSTTWLGTVLFELATGRWEVYIEKTDLEDELIRNDFDRQEMNDDKRKKKLKKRNKGKKKERRN</sequence>
<feature type="domain" description="Potassium channel" evidence="11">
    <location>
        <begin position="469"/>
        <end position="539"/>
    </location>
</feature>
<dbReference type="InterPro" id="IPR013099">
    <property type="entry name" value="K_chnl_dom"/>
</dbReference>
<keyword evidence="6 10" id="KW-0472">Membrane</keyword>
<organism evidence="12 13">
    <name type="scientific">Neocallimastix californiae</name>
    <dbReference type="NCBI Taxonomy" id="1754190"/>
    <lineage>
        <taxon>Eukaryota</taxon>
        <taxon>Fungi</taxon>
        <taxon>Fungi incertae sedis</taxon>
        <taxon>Chytridiomycota</taxon>
        <taxon>Chytridiomycota incertae sedis</taxon>
        <taxon>Neocallimastigomycetes</taxon>
        <taxon>Neocallimastigales</taxon>
        <taxon>Neocallimastigaceae</taxon>
        <taxon>Neocallimastix</taxon>
    </lineage>
</organism>
<keyword evidence="3 8" id="KW-0812">Transmembrane</keyword>
<comment type="similarity">
    <text evidence="8">Belongs to the two pore domain potassium channel (TC 1.A.1.8) family.</text>
</comment>
<evidence type="ECO:0000256" key="3">
    <source>
        <dbReference type="ARBA" id="ARBA00022692"/>
    </source>
</evidence>
<feature type="transmembrane region" description="Helical" evidence="10">
    <location>
        <begin position="517"/>
        <end position="537"/>
    </location>
</feature>
<evidence type="ECO:0000256" key="5">
    <source>
        <dbReference type="ARBA" id="ARBA00023065"/>
    </source>
</evidence>
<dbReference type="PANTHER" id="PTHR11003">
    <property type="entry name" value="POTASSIUM CHANNEL, SUBFAMILY K"/>
    <property type="match status" value="1"/>
</dbReference>
<reference evidence="12 13" key="1">
    <citation type="submission" date="2016-08" db="EMBL/GenBank/DDBJ databases">
        <title>A Parts List for Fungal Cellulosomes Revealed by Comparative Genomics.</title>
        <authorList>
            <consortium name="DOE Joint Genome Institute"/>
            <person name="Haitjema C.H."/>
            <person name="Gilmore S.P."/>
            <person name="Henske J.K."/>
            <person name="Solomon K.V."/>
            <person name="De Groot R."/>
            <person name="Kuo A."/>
            <person name="Mondo S.J."/>
            <person name="Salamov A.A."/>
            <person name="Labutti K."/>
            <person name="Zhao Z."/>
            <person name="Chiniquy J."/>
            <person name="Barry K."/>
            <person name="Brewer H.M."/>
            <person name="Purvine S.O."/>
            <person name="Wright A.T."/>
            <person name="Boxma B."/>
            <person name="Van Alen T."/>
            <person name="Hackstein J.H."/>
            <person name="Baker S.E."/>
            <person name="Grigoriev I.V."/>
            <person name="O'Malley M.A."/>
        </authorList>
    </citation>
    <scope>NUCLEOTIDE SEQUENCE [LARGE SCALE GENOMIC DNA]</scope>
    <source>
        <strain evidence="12 13">G1</strain>
    </source>
</reference>
<feature type="region of interest" description="Disordered" evidence="9">
    <location>
        <begin position="568"/>
        <end position="589"/>
    </location>
</feature>
<comment type="caution">
    <text evidence="12">The sequence shown here is derived from an EMBL/GenBank/DDBJ whole genome shotgun (WGS) entry which is preliminary data.</text>
</comment>
<dbReference type="AlphaFoldDB" id="A0A1Y2FRE0"/>
<evidence type="ECO:0000313" key="13">
    <source>
        <dbReference type="Proteomes" id="UP000193920"/>
    </source>
</evidence>
<evidence type="ECO:0000256" key="8">
    <source>
        <dbReference type="RuleBase" id="RU003857"/>
    </source>
</evidence>
<dbReference type="STRING" id="1754190.A0A1Y2FRE0"/>
<dbReference type="PANTHER" id="PTHR11003:SF291">
    <property type="entry name" value="IP11374P"/>
    <property type="match status" value="1"/>
</dbReference>
<dbReference type="Pfam" id="PF07885">
    <property type="entry name" value="Ion_trans_2"/>
    <property type="match status" value="2"/>
</dbReference>
<dbReference type="SUPFAM" id="SSF81324">
    <property type="entry name" value="Voltage-gated potassium channels"/>
    <property type="match status" value="2"/>
</dbReference>
<feature type="transmembrane region" description="Helical" evidence="10">
    <location>
        <begin position="98"/>
        <end position="120"/>
    </location>
</feature>
<evidence type="ECO:0000313" key="12">
    <source>
        <dbReference type="EMBL" id="ORY86571.1"/>
    </source>
</evidence>
<evidence type="ECO:0000256" key="9">
    <source>
        <dbReference type="SAM" id="MobiDB-lite"/>
    </source>
</evidence>
<feature type="domain" description="Potassium channel" evidence="11">
    <location>
        <begin position="209"/>
        <end position="281"/>
    </location>
</feature>
<keyword evidence="4 10" id="KW-1133">Transmembrane helix</keyword>
<evidence type="ECO:0000256" key="10">
    <source>
        <dbReference type="SAM" id="Phobius"/>
    </source>
</evidence>
<dbReference type="Proteomes" id="UP000193920">
    <property type="component" value="Unassembled WGS sequence"/>
</dbReference>
<evidence type="ECO:0000259" key="11">
    <source>
        <dbReference type="Pfam" id="PF07885"/>
    </source>
</evidence>
<dbReference type="GO" id="GO:0005886">
    <property type="term" value="C:plasma membrane"/>
    <property type="evidence" value="ECO:0007669"/>
    <property type="project" value="TreeGrafter"/>
</dbReference>
<feature type="transmembrane region" description="Helical" evidence="10">
    <location>
        <begin position="203"/>
        <end position="221"/>
    </location>
</feature>
<feature type="transmembrane region" description="Helical" evidence="10">
    <location>
        <begin position="59"/>
        <end position="78"/>
    </location>
</feature>
<feature type="transmembrane region" description="Helical" evidence="10">
    <location>
        <begin position="462"/>
        <end position="480"/>
    </location>
</feature>
<evidence type="ECO:0000256" key="2">
    <source>
        <dbReference type="ARBA" id="ARBA00022448"/>
    </source>
</evidence>
<evidence type="ECO:0000256" key="1">
    <source>
        <dbReference type="ARBA" id="ARBA00004141"/>
    </source>
</evidence>
<dbReference type="GO" id="GO:0030322">
    <property type="term" value="P:stabilization of membrane potential"/>
    <property type="evidence" value="ECO:0007669"/>
    <property type="project" value="TreeGrafter"/>
</dbReference>
<proteinExistence type="inferred from homology"/>
<keyword evidence="13" id="KW-1185">Reference proteome</keyword>
<gene>
    <name evidence="12" type="ORF">LY90DRAFT_498806</name>
</gene>
<feature type="compositionally biased region" description="Basic residues" evidence="9">
    <location>
        <begin position="572"/>
        <end position="589"/>
    </location>
</feature>
<evidence type="ECO:0000256" key="7">
    <source>
        <dbReference type="ARBA" id="ARBA00023303"/>
    </source>
</evidence>
<comment type="subcellular location">
    <subcellularLocation>
        <location evidence="1">Membrane</location>
        <topology evidence="1">Multi-pass membrane protein</topology>
    </subcellularLocation>
</comment>
<dbReference type="PRINTS" id="PR01333">
    <property type="entry name" value="2POREKCHANEL"/>
</dbReference>